<feature type="region of interest" description="Disordered" evidence="1">
    <location>
        <begin position="296"/>
        <end position="322"/>
    </location>
</feature>
<keyword evidence="4" id="KW-1185">Reference proteome</keyword>
<dbReference type="RefSeq" id="XP_073560545.1">
    <property type="nucleotide sequence ID" value="XM_073701458.1"/>
</dbReference>
<evidence type="ECO:0000256" key="1">
    <source>
        <dbReference type="SAM" id="MobiDB-lite"/>
    </source>
</evidence>
<evidence type="ECO:0000313" key="4">
    <source>
        <dbReference type="Proteomes" id="UP001642720"/>
    </source>
</evidence>
<protein>
    <recommendedName>
        <fullName evidence="2">DUF7580 domain-containing protein</fullName>
    </recommendedName>
</protein>
<dbReference type="GeneID" id="300575908"/>
<name>A0ABY2H7V4_9HYPO</name>
<accession>A0ABY2H7V4</accession>
<dbReference type="Pfam" id="PF24476">
    <property type="entry name" value="DUF7580"/>
    <property type="match status" value="1"/>
</dbReference>
<gene>
    <name evidence="3" type="ORF">CCMA1212_004142</name>
</gene>
<feature type="domain" description="DUF7580" evidence="2">
    <location>
        <begin position="216"/>
        <end position="568"/>
    </location>
</feature>
<organism evidence="3 4">
    <name type="scientific">Trichoderma ghanense</name>
    <dbReference type="NCBI Taxonomy" id="65468"/>
    <lineage>
        <taxon>Eukaryota</taxon>
        <taxon>Fungi</taxon>
        <taxon>Dikarya</taxon>
        <taxon>Ascomycota</taxon>
        <taxon>Pezizomycotina</taxon>
        <taxon>Sordariomycetes</taxon>
        <taxon>Hypocreomycetidae</taxon>
        <taxon>Hypocreales</taxon>
        <taxon>Hypocreaceae</taxon>
        <taxon>Trichoderma</taxon>
    </lineage>
</organism>
<dbReference type="EMBL" id="PPTA01000004">
    <property type="protein sequence ID" value="TFB04344.1"/>
    <property type="molecule type" value="Genomic_DNA"/>
</dbReference>
<dbReference type="InterPro" id="IPR056002">
    <property type="entry name" value="DUF7580"/>
</dbReference>
<feature type="compositionally biased region" description="Basic residues" evidence="1">
    <location>
        <begin position="301"/>
        <end position="319"/>
    </location>
</feature>
<dbReference type="PANTHER" id="PTHR35186:SF4">
    <property type="entry name" value="PRION-INHIBITION AND PROPAGATION HELO DOMAIN-CONTAINING PROTEIN"/>
    <property type="match status" value="1"/>
</dbReference>
<reference evidence="3 4" key="1">
    <citation type="submission" date="2018-01" db="EMBL/GenBank/DDBJ databases">
        <title>Genome characterization of the sugarcane-associated fungus Trichoderma ghanense CCMA-1212 and their application in lignocelulose bioconversion.</title>
        <authorList>
            <person name="Steindorff A.S."/>
            <person name="Mendes T.D."/>
            <person name="Vilela E.S.D."/>
            <person name="Rodrigues D.S."/>
            <person name="Formighieri E.F."/>
            <person name="Melo I.S."/>
            <person name="Favaro L.C.L."/>
        </authorList>
    </citation>
    <scope>NUCLEOTIDE SEQUENCE [LARGE SCALE GENOMIC DNA]</scope>
    <source>
        <strain evidence="3 4">CCMA-1212</strain>
    </source>
</reference>
<evidence type="ECO:0000313" key="3">
    <source>
        <dbReference type="EMBL" id="TFB04344.1"/>
    </source>
</evidence>
<evidence type="ECO:0000259" key="2">
    <source>
        <dbReference type="Pfam" id="PF24476"/>
    </source>
</evidence>
<dbReference type="PANTHER" id="PTHR35186">
    <property type="entry name" value="ANK_REP_REGION DOMAIN-CONTAINING PROTEIN"/>
    <property type="match status" value="1"/>
</dbReference>
<proteinExistence type="predicted"/>
<comment type="caution">
    <text evidence="3">The sequence shown here is derived from an EMBL/GenBank/DDBJ whole genome shotgun (WGS) entry which is preliminary data.</text>
</comment>
<sequence length="584" mass="66890">MSGFEIAGIVLGAFPIAISALEAYRDIAQRLGLFHKIRLEYKKWRDDLEFYNLAFTRNLRQLLLPLIADDEKVAELLSAPGGNCWKEESIAEIFEKRLQGSYHLYMQHIQDMKRTLEEINTELDIDSDWAKKLLDSPQSPSKRAKLRALISREGLAIHLYKFKLSNNDNIRKRLFDQLKEHNDKLETLLRSSDEDMRLVSDRQSRKRMESVDMSLCSFWKKAKSVFHALANAWICQCQQHGARLLLQHRTQGKAEFEILLTGFSPPRLGHHRIRVSEGGDMVAAELKEAVTLIESVPSRQPSHKQSHPIKSALKRKGSRQARLNVHRPSPSVTLTSVNTIPPLSYTRQISDLCTAFRLPERSCYGYLSAEDFRYYVYNIAQPRSEEVTSVTLDQILRGEFGLTFTRMQRYTLSLIMASTYLQLLDSPWLAKSPKRADIFFHDATTEGASIRLDEPQISQHFKGSYKRDDLASVGKNSRSGALDKLGIMLLELCFGRTIEDQPWRKELPAGENDTEKAAYDILAAREWLGHVNDEAGPAYADAVSWCLLGNRCVPEEKWRQEMLRKVIYPLKQSREFLANGGMEI</sequence>
<dbReference type="Proteomes" id="UP001642720">
    <property type="component" value="Unassembled WGS sequence"/>
</dbReference>